<dbReference type="Pfam" id="PF14492">
    <property type="entry name" value="EFG_III"/>
    <property type="match status" value="1"/>
</dbReference>
<evidence type="ECO:0000313" key="8">
    <source>
        <dbReference type="Proteomes" id="UP000502823"/>
    </source>
</evidence>
<dbReference type="FunFam" id="3.40.50.300:FF:000514">
    <property type="entry name" value="Ribosome-releasing factor 2, mitochondrial"/>
    <property type="match status" value="1"/>
</dbReference>
<sequence>MLEAYVLRCGLLFRRSIHGCRRYSQKCSIDGSGEVNDRVSYIRNFGLLAHIDAGKTTTTERMLFYAGSIRSMGEVHHGNTVTDYMEEERRRGITISSVAVTFLWNKHRFNLVDTPGHIDFTMEVEQTLGVLDGVVVILDGSAGIEAQTMTVWKQAARYDLPCIIYVNKMDRRDADFTMCLDSIQLKLDTLPLPVQLPFYEPGSSHSFQGAIDLITLEKLVWDTSKQGLTYRRIRLDSAGELWKEAACARAKLVEQLADLDDHLAEVVIQQESLECVSCNELVESLKRVTQAKRGVPVVCGSSYKNVGVQSLMDAVIHFLPSPNERNKRLVNCFGSSLSARAFKVIHDDQKGPITFFRVFSGKFNKGQKIFNIPQEKTEQIGKLMVAFADESEEVCEVDYGNIAAVTGLKYTVVGDLVTTNASTSSAARKKLMMLKGFDVKSSTNDLFGISTKIPDPVFFCSIEPPSKSYQLTLEHALQELQREDPSLRVIQNEETGQTVLGGMGELHLEIIKNRILSEYKIDVELGDLQIAYRETISTKVKDTHAVSHKIGSSIHSVTVTLSLLPIESDEQELLSLDQSPDNASNTAAISFRQLHAVKLGVESALTHGPKLSCPMINVQVMLHWLEVGRGTSDTIISASVAQCIRKLLEVGKTHLLEPIMNLEIVTNEDNSSAVLADLSRRRAVIQEISNRGRSKVLHVLAPLSELLGYSTDLRTITSGTASFTMEFHCYQLMTQQDEEKAIKSITGFV</sequence>
<dbReference type="Gene3D" id="3.30.70.240">
    <property type="match status" value="1"/>
</dbReference>
<dbReference type="FunFam" id="3.30.230.10:FF:000033">
    <property type="entry name" value="Ribosome-releasing factor 2, mitochondrial"/>
    <property type="match status" value="1"/>
</dbReference>
<dbReference type="InterPro" id="IPR053905">
    <property type="entry name" value="EF-G-like_DII"/>
</dbReference>
<dbReference type="FunCoup" id="A0A6L2PU62">
    <property type="interactions" value="406"/>
</dbReference>
<dbReference type="GO" id="GO:0003924">
    <property type="term" value="F:GTPase activity"/>
    <property type="evidence" value="ECO:0007669"/>
    <property type="project" value="InterPro"/>
</dbReference>
<evidence type="ECO:0000256" key="5">
    <source>
        <dbReference type="ARBA" id="ARBA00023134"/>
    </source>
</evidence>
<dbReference type="AlphaFoldDB" id="A0A6L2PU62"/>
<comment type="caution">
    <text evidence="7">The sequence shown here is derived from an EMBL/GenBank/DDBJ whole genome shotgun (WGS) entry which is preliminary data.</text>
</comment>
<dbReference type="GO" id="GO:0032543">
    <property type="term" value="P:mitochondrial translation"/>
    <property type="evidence" value="ECO:0007669"/>
    <property type="project" value="TreeGrafter"/>
</dbReference>
<dbReference type="PRINTS" id="PR00315">
    <property type="entry name" value="ELONGATNFCT"/>
</dbReference>
<dbReference type="InterPro" id="IPR005225">
    <property type="entry name" value="Small_GTP-bd"/>
</dbReference>
<proteinExistence type="predicted"/>
<dbReference type="InterPro" id="IPR027417">
    <property type="entry name" value="P-loop_NTPase"/>
</dbReference>
<dbReference type="InterPro" id="IPR009022">
    <property type="entry name" value="EFG_III"/>
</dbReference>
<dbReference type="SUPFAM" id="SSF54211">
    <property type="entry name" value="Ribosomal protein S5 domain 2-like"/>
    <property type="match status" value="1"/>
</dbReference>
<dbReference type="GO" id="GO:0005525">
    <property type="term" value="F:GTP binding"/>
    <property type="evidence" value="ECO:0007669"/>
    <property type="project" value="UniProtKB-KW"/>
</dbReference>
<dbReference type="Gene3D" id="2.40.30.10">
    <property type="entry name" value="Translation factors"/>
    <property type="match status" value="1"/>
</dbReference>
<dbReference type="OrthoDB" id="198619at2759"/>
<dbReference type="NCBIfam" id="TIGR00231">
    <property type="entry name" value="small_GTP"/>
    <property type="match status" value="1"/>
</dbReference>
<dbReference type="Gene3D" id="3.30.230.10">
    <property type="match status" value="1"/>
</dbReference>
<reference evidence="8" key="1">
    <citation type="submission" date="2020-01" db="EMBL/GenBank/DDBJ databases">
        <title>Draft genome sequence of the Termite Coptotermes fromosanus.</title>
        <authorList>
            <person name="Itakura S."/>
            <person name="Yosikawa Y."/>
            <person name="Umezawa K."/>
        </authorList>
    </citation>
    <scope>NUCLEOTIDE SEQUENCE [LARGE SCALE GENOMIC DNA]</scope>
</reference>
<keyword evidence="3" id="KW-0648">Protein biosynthesis</keyword>
<dbReference type="EMBL" id="BLKM01011693">
    <property type="protein sequence ID" value="GFG33975.1"/>
    <property type="molecule type" value="Genomic_DNA"/>
</dbReference>
<dbReference type="Pfam" id="PF00679">
    <property type="entry name" value="EFG_C"/>
    <property type="match status" value="1"/>
</dbReference>
<dbReference type="PANTHER" id="PTHR43261:SF1">
    <property type="entry name" value="RIBOSOME-RELEASING FACTOR 2, MITOCHONDRIAL"/>
    <property type="match status" value="1"/>
</dbReference>
<evidence type="ECO:0000256" key="1">
    <source>
        <dbReference type="ARBA" id="ARBA00022741"/>
    </source>
</evidence>
<dbReference type="InterPro" id="IPR000795">
    <property type="entry name" value="T_Tr_GTP-bd_dom"/>
</dbReference>
<dbReference type="InterPro" id="IPR041095">
    <property type="entry name" value="EFG_II"/>
</dbReference>
<evidence type="ECO:0000256" key="3">
    <source>
        <dbReference type="ARBA" id="ARBA00022917"/>
    </source>
</evidence>
<gene>
    <name evidence="7" type="ORF">Cfor_07522</name>
</gene>
<dbReference type="Gene3D" id="3.40.50.300">
    <property type="entry name" value="P-loop containing nucleotide triphosphate hydrolases"/>
    <property type="match status" value="1"/>
</dbReference>
<organism evidence="7 8">
    <name type="scientific">Coptotermes formosanus</name>
    <name type="common">Formosan subterranean termite</name>
    <dbReference type="NCBI Taxonomy" id="36987"/>
    <lineage>
        <taxon>Eukaryota</taxon>
        <taxon>Metazoa</taxon>
        <taxon>Ecdysozoa</taxon>
        <taxon>Arthropoda</taxon>
        <taxon>Hexapoda</taxon>
        <taxon>Insecta</taxon>
        <taxon>Pterygota</taxon>
        <taxon>Neoptera</taxon>
        <taxon>Polyneoptera</taxon>
        <taxon>Dictyoptera</taxon>
        <taxon>Blattodea</taxon>
        <taxon>Blattoidea</taxon>
        <taxon>Termitoidae</taxon>
        <taxon>Rhinotermitidae</taxon>
        <taxon>Coptotermes</taxon>
    </lineage>
</organism>
<dbReference type="InterPro" id="IPR009000">
    <property type="entry name" value="Transl_B-barrel_sf"/>
</dbReference>
<dbReference type="FunFam" id="3.30.70.870:FF:000001">
    <property type="entry name" value="Elongation factor G"/>
    <property type="match status" value="1"/>
</dbReference>
<dbReference type="PROSITE" id="PS51722">
    <property type="entry name" value="G_TR_2"/>
    <property type="match status" value="1"/>
</dbReference>
<dbReference type="InterPro" id="IPR020568">
    <property type="entry name" value="Ribosomal_Su5_D2-typ_SF"/>
</dbReference>
<dbReference type="PANTHER" id="PTHR43261">
    <property type="entry name" value="TRANSLATION ELONGATION FACTOR G-RELATED"/>
    <property type="match status" value="1"/>
</dbReference>
<dbReference type="SUPFAM" id="SSF50447">
    <property type="entry name" value="Translation proteins"/>
    <property type="match status" value="1"/>
</dbReference>
<dbReference type="CDD" id="cd16262">
    <property type="entry name" value="EFG_III"/>
    <property type="match status" value="1"/>
</dbReference>
<dbReference type="InterPro" id="IPR035647">
    <property type="entry name" value="EFG_III/V"/>
</dbReference>
<dbReference type="FunFam" id="3.30.70.240:FF:000001">
    <property type="entry name" value="Elongation factor G"/>
    <property type="match status" value="1"/>
</dbReference>
<dbReference type="SUPFAM" id="SSF52540">
    <property type="entry name" value="P-loop containing nucleoside triphosphate hydrolases"/>
    <property type="match status" value="1"/>
</dbReference>
<dbReference type="Gene3D" id="3.30.70.870">
    <property type="entry name" value="Elongation Factor G (Translational Gtpase), domain 3"/>
    <property type="match status" value="1"/>
</dbReference>
<dbReference type="GO" id="GO:0003746">
    <property type="term" value="F:translation elongation factor activity"/>
    <property type="evidence" value="ECO:0007669"/>
    <property type="project" value="UniProtKB-KW"/>
</dbReference>
<dbReference type="Pfam" id="PF00009">
    <property type="entry name" value="GTP_EFTU"/>
    <property type="match status" value="1"/>
</dbReference>
<keyword evidence="1" id="KW-0547">Nucleotide-binding</keyword>
<name>A0A6L2PU62_COPFO</name>
<dbReference type="InterPro" id="IPR035649">
    <property type="entry name" value="EFG_V"/>
</dbReference>
<accession>A0A6L2PU62</accession>
<evidence type="ECO:0000256" key="2">
    <source>
        <dbReference type="ARBA" id="ARBA00022768"/>
    </source>
</evidence>
<dbReference type="GO" id="GO:0005759">
    <property type="term" value="C:mitochondrial matrix"/>
    <property type="evidence" value="ECO:0007669"/>
    <property type="project" value="UniProtKB-ARBA"/>
</dbReference>
<keyword evidence="5" id="KW-0342">GTP-binding</keyword>
<dbReference type="SUPFAM" id="SSF54980">
    <property type="entry name" value="EF-G C-terminal domain-like"/>
    <property type="match status" value="2"/>
</dbReference>
<dbReference type="GO" id="GO:0032790">
    <property type="term" value="P:ribosome disassembly"/>
    <property type="evidence" value="ECO:0007669"/>
    <property type="project" value="TreeGrafter"/>
</dbReference>
<keyword evidence="8" id="KW-1185">Reference proteome</keyword>
<dbReference type="InterPro" id="IPR000640">
    <property type="entry name" value="EFG_V-like"/>
</dbReference>
<keyword evidence="4" id="KW-0496">Mitochondrion</keyword>
<keyword evidence="2" id="KW-0251">Elongation factor</keyword>
<dbReference type="Proteomes" id="UP000502823">
    <property type="component" value="Unassembled WGS sequence"/>
</dbReference>
<dbReference type="InParanoid" id="A0A6L2PU62"/>
<feature type="domain" description="Tr-type G" evidence="6">
    <location>
        <begin position="40"/>
        <end position="323"/>
    </location>
</feature>
<protein>
    <recommendedName>
        <fullName evidence="6">Tr-type G domain-containing protein</fullName>
    </recommendedName>
</protein>
<evidence type="ECO:0000256" key="4">
    <source>
        <dbReference type="ARBA" id="ARBA00023128"/>
    </source>
</evidence>
<dbReference type="SMART" id="SM00838">
    <property type="entry name" value="EFG_C"/>
    <property type="match status" value="1"/>
</dbReference>
<evidence type="ECO:0000259" key="6">
    <source>
        <dbReference type="PROSITE" id="PS51722"/>
    </source>
</evidence>
<dbReference type="InterPro" id="IPR014721">
    <property type="entry name" value="Ribsml_uS5_D2-typ_fold_subgr"/>
</dbReference>
<dbReference type="Pfam" id="PF22042">
    <property type="entry name" value="EF-G_D2"/>
    <property type="match status" value="1"/>
</dbReference>
<dbReference type="CDD" id="cd03713">
    <property type="entry name" value="EFG_mtEFG_C"/>
    <property type="match status" value="1"/>
</dbReference>
<evidence type="ECO:0000313" key="7">
    <source>
        <dbReference type="EMBL" id="GFG33975.1"/>
    </source>
</evidence>